<evidence type="ECO:0000256" key="1">
    <source>
        <dbReference type="ARBA" id="ARBA00022448"/>
    </source>
</evidence>
<dbReference type="Pfam" id="PF26551">
    <property type="entry name" value="DUF8180"/>
    <property type="match status" value="1"/>
</dbReference>
<dbReference type="PANTHER" id="PTHR45663:SF11">
    <property type="entry name" value="GEO12009P1"/>
    <property type="match status" value="1"/>
</dbReference>
<dbReference type="InterPro" id="IPR013766">
    <property type="entry name" value="Thioredoxin_domain"/>
</dbReference>
<keyword evidence="1" id="KW-0813">Transport</keyword>
<proteinExistence type="predicted"/>
<evidence type="ECO:0000256" key="3">
    <source>
        <dbReference type="ARBA" id="ARBA00023157"/>
    </source>
</evidence>
<evidence type="ECO:0000259" key="5">
    <source>
        <dbReference type="PROSITE" id="PS51352"/>
    </source>
</evidence>
<dbReference type="InterPro" id="IPR005746">
    <property type="entry name" value="Thioredoxin"/>
</dbReference>
<dbReference type="AlphaFoldDB" id="X1C6U0"/>
<dbReference type="FunFam" id="3.40.30.10:FF:000001">
    <property type="entry name" value="Thioredoxin"/>
    <property type="match status" value="1"/>
</dbReference>
<dbReference type="EMBL" id="BART01023069">
    <property type="protein sequence ID" value="GAH03791.1"/>
    <property type="molecule type" value="Genomic_DNA"/>
</dbReference>
<sequence>MSKVVEVTDRDFEEEVLRADLPTEVDFWAPWCGPCLMVSPIYDKLSEEYDGRFKFCKMNVDENPQTAMKYQIMSIPMQMYFADGQKVDEILGAVPEHTIRTMVEGILKNFPTDERGKLKVLLTSWVEHNKQDSEKFRKWTENAKNAEADPIYSSILRAAQEMEKANERLSQLLIELQ</sequence>
<dbReference type="GO" id="GO:0005829">
    <property type="term" value="C:cytosol"/>
    <property type="evidence" value="ECO:0007669"/>
    <property type="project" value="TreeGrafter"/>
</dbReference>
<evidence type="ECO:0000313" key="6">
    <source>
        <dbReference type="EMBL" id="GAH03791.1"/>
    </source>
</evidence>
<evidence type="ECO:0000256" key="4">
    <source>
        <dbReference type="ARBA" id="ARBA00023284"/>
    </source>
</evidence>
<dbReference type="InterPro" id="IPR036249">
    <property type="entry name" value="Thioredoxin-like_sf"/>
</dbReference>
<dbReference type="GO" id="GO:0045454">
    <property type="term" value="P:cell redox homeostasis"/>
    <property type="evidence" value="ECO:0007669"/>
    <property type="project" value="TreeGrafter"/>
</dbReference>
<name>X1C6U0_9ZZZZ</name>
<dbReference type="PROSITE" id="PS51352">
    <property type="entry name" value="THIOREDOXIN_2"/>
    <property type="match status" value="1"/>
</dbReference>
<dbReference type="Gene3D" id="3.40.30.10">
    <property type="entry name" value="Glutaredoxin"/>
    <property type="match status" value="1"/>
</dbReference>
<dbReference type="InterPro" id="IPR058493">
    <property type="entry name" value="DUF8180"/>
</dbReference>
<keyword evidence="3" id="KW-1015">Disulfide bond</keyword>
<dbReference type="GO" id="GO:0015035">
    <property type="term" value="F:protein-disulfide reductase activity"/>
    <property type="evidence" value="ECO:0007669"/>
    <property type="project" value="InterPro"/>
</dbReference>
<dbReference type="SUPFAM" id="SSF52833">
    <property type="entry name" value="Thioredoxin-like"/>
    <property type="match status" value="1"/>
</dbReference>
<organism evidence="6">
    <name type="scientific">marine sediment metagenome</name>
    <dbReference type="NCBI Taxonomy" id="412755"/>
    <lineage>
        <taxon>unclassified sequences</taxon>
        <taxon>metagenomes</taxon>
        <taxon>ecological metagenomes</taxon>
    </lineage>
</organism>
<keyword evidence="2" id="KW-0249">Electron transport</keyword>
<evidence type="ECO:0000256" key="2">
    <source>
        <dbReference type="ARBA" id="ARBA00022982"/>
    </source>
</evidence>
<dbReference type="Pfam" id="PF00085">
    <property type="entry name" value="Thioredoxin"/>
    <property type="match status" value="1"/>
</dbReference>
<dbReference type="PANTHER" id="PTHR45663">
    <property type="entry name" value="GEO12009P1"/>
    <property type="match status" value="1"/>
</dbReference>
<protein>
    <recommendedName>
        <fullName evidence="5">Thioredoxin domain-containing protein</fullName>
    </recommendedName>
</protein>
<dbReference type="NCBIfam" id="TIGR01068">
    <property type="entry name" value="thioredoxin"/>
    <property type="match status" value="1"/>
</dbReference>
<accession>X1C6U0</accession>
<keyword evidence="4" id="KW-0676">Redox-active center</keyword>
<reference evidence="6" key="1">
    <citation type="journal article" date="2014" name="Front. Microbiol.">
        <title>High frequency of phylogenetically diverse reductive dehalogenase-homologous genes in deep subseafloor sedimentary metagenomes.</title>
        <authorList>
            <person name="Kawai M."/>
            <person name="Futagami T."/>
            <person name="Toyoda A."/>
            <person name="Takaki Y."/>
            <person name="Nishi S."/>
            <person name="Hori S."/>
            <person name="Arai W."/>
            <person name="Tsubouchi T."/>
            <person name="Morono Y."/>
            <person name="Uchiyama I."/>
            <person name="Ito T."/>
            <person name="Fujiyama A."/>
            <person name="Inagaki F."/>
            <person name="Takami H."/>
        </authorList>
    </citation>
    <scope>NUCLEOTIDE SEQUENCE</scope>
    <source>
        <strain evidence="6">Expedition CK06-06</strain>
    </source>
</reference>
<dbReference type="CDD" id="cd02947">
    <property type="entry name" value="TRX_family"/>
    <property type="match status" value="1"/>
</dbReference>
<comment type="caution">
    <text evidence="6">The sequence shown here is derived from an EMBL/GenBank/DDBJ whole genome shotgun (WGS) entry which is preliminary data.</text>
</comment>
<gene>
    <name evidence="6" type="ORF">S01H4_42075</name>
</gene>
<feature type="domain" description="Thioredoxin" evidence="5">
    <location>
        <begin position="1"/>
        <end position="108"/>
    </location>
</feature>